<feature type="binding site" evidence="13">
    <location>
        <position position="50"/>
    </location>
    <ligand>
        <name>L-glutamate</name>
        <dbReference type="ChEBI" id="CHEBI:29985"/>
    </ligand>
</feature>
<evidence type="ECO:0000256" key="12">
    <source>
        <dbReference type="ARBA" id="ARBA00049007"/>
    </source>
</evidence>
<feature type="binding site" evidence="13">
    <location>
        <begin position="261"/>
        <end position="262"/>
    </location>
    <ligand>
        <name>pyridoxal 5'-phosphate</name>
        <dbReference type="ChEBI" id="CHEBI:597326"/>
    </ligand>
</feature>
<dbReference type="InterPro" id="IPR015422">
    <property type="entry name" value="PyrdxlP-dep_Trfase_small"/>
</dbReference>
<evidence type="ECO:0000256" key="11">
    <source>
        <dbReference type="ARBA" id="ARBA00047630"/>
    </source>
</evidence>
<evidence type="ECO:0000313" key="15">
    <source>
        <dbReference type="EMBL" id="RBP72145.1"/>
    </source>
</evidence>
<evidence type="ECO:0000259" key="14">
    <source>
        <dbReference type="Pfam" id="PF00266"/>
    </source>
</evidence>
<feature type="binding site" evidence="13">
    <location>
        <position position="163"/>
    </location>
    <ligand>
        <name>pyridoxal 5'-phosphate</name>
        <dbReference type="ChEBI" id="CHEBI:597326"/>
    </ligand>
</feature>
<dbReference type="PIRSF" id="PIRSF000525">
    <property type="entry name" value="SerC"/>
    <property type="match status" value="1"/>
</dbReference>
<dbReference type="Proteomes" id="UP000253509">
    <property type="component" value="Unassembled WGS sequence"/>
</dbReference>
<dbReference type="Gene3D" id="3.90.1150.10">
    <property type="entry name" value="Aspartate Aminotransferase, domain 1"/>
    <property type="match status" value="1"/>
</dbReference>
<evidence type="ECO:0000256" key="6">
    <source>
        <dbReference type="ARBA" id="ARBA00022605"/>
    </source>
</evidence>
<evidence type="ECO:0000313" key="16">
    <source>
        <dbReference type="Proteomes" id="UP000253509"/>
    </source>
</evidence>
<evidence type="ECO:0000256" key="8">
    <source>
        <dbReference type="ARBA" id="ARBA00022898"/>
    </source>
</evidence>
<dbReference type="GO" id="GO:0004760">
    <property type="term" value="F:L-serine-pyruvate transaminase activity"/>
    <property type="evidence" value="ECO:0007669"/>
    <property type="project" value="TreeGrafter"/>
</dbReference>
<keyword evidence="10 13" id="KW-0718">Serine biosynthesis</keyword>
<evidence type="ECO:0000256" key="2">
    <source>
        <dbReference type="ARBA" id="ARBA00005099"/>
    </source>
</evidence>
<dbReference type="InterPro" id="IPR015424">
    <property type="entry name" value="PyrdxlP-dep_Trfase"/>
</dbReference>
<gene>
    <name evidence="13" type="primary">serC</name>
    <name evidence="15" type="ORF">DFO65_104101</name>
</gene>
<evidence type="ECO:0000256" key="1">
    <source>
        <dbReference type="ARBA" id="ARBA00003483"/>
    </source>
</evidence>
<dbReference type="UniPathway" id="UPA00244">
    <property type="reaction ID" value="UER00311"/>
</dbReference>
<comment type="caution">
    <text evidence="13">Lacks conserved residue(s) required for the propagation of feature annotation.</text>
</comment>
<feature type="modified residue" description="N6-(pyridoxal phosphate)lysine" evidence="13">
    <location>
        <position position="210"/>
    </location>
</feature>
<comment type="cofactor">
    <cofactor evidence="13">
        <name>pyridoxal 5'-phosphate</name>
        <dbReference type="ChEBI" id="CHEBI:597326"/>
    </cofactor>
    <text evidence="13">Binds 1 pyridoxal phosphate per subunit.</text>
</comment>
<evidence type="ECO:0000256" key="7">
    <source>
        <dbReference type="ARBA" id="ARBA00022679"/>
    </source>
</evidence>
<dbReference type="GO" id="GO:0008453">
    <property type="term" value="F:alanine-glyoxylate transaminase activity"/>
    <property type="evidence" value="ECO:0007669"/>
    <property type="project" value="TreeGrafter"/>
</dbReference>
<dbReference type="GO" id="GO:0005737">
    <property type="term" value="C:cytoplasm"/>
    <property type="evidence" value="ECO:0007669"/>
    <property type="project" value="UniProtKB-SubCell"/>
</dbReference>
<dbReference type="InterPro" id="IPR022278">
    <property type="entry name" value="Pser_aminoTfrase"/>
</dbReference>
<comment type="pathway">
    <text evidence="13">Cofactor biosynthesis; pyridoxine 5'-phosphate biosynthesis; pyridoxine 5'-phosphate from D-erythrose 4-phosphate: step 3/5.</text>
</comment>
<dbReference type="Pfam" id="PF00266">
    <property type="entry name" value="Aminotran_5"/>
    <property type="match status" value="1"/>
</dbReference>
<dbReference type="EMBL" id="QNSB01000004">
    <property type="protein sequence ID" value="RBP72145.1"/>
    <property type="molecule type" value="Genomic_DNA"/>
</dbReference>
<dbReference type="GO" id="GO:0008615">
    <property type="term" value="P:pyridoxine biosynthetic process"/>
    <property type="evidence" value="ECO:0007669"/>
    <property type="project" value="UniProtKB-UniRule"/>
</dbReference>
<organism evidence="15 16">
    <name type="scientific">Brevibacterium celere</name>
    <dbReference type="NCBI Taxonomy" id="225845"/>
    <lineage>
        <taxon>Bacteria</taxon>
        <taxon>Bacillati</taxon>
        <taxon>Actinomycetota</taxon>
        <taxon>Actinomycetes</taxon>
        <taxon>Micrococcales</taxon>
        <taxon>Brevibacteriaceae</taxon>
        <taxon>Brevibacterium</taxon>
    </lineage>
</organism>
<keyword evidence="5 13" id="KW-0032">Aminotransferase</keyword>
<sequence>MSSVTATNLTIPRELLPTDGRFGSGPARIRRAQVEAVSAAADSVLGTSHRQAPVKDLVGRIRSGLAELFDLPSGYEVVLGNGGSTVFWDVAVFGLVRERAAHAAFGEFGQKFATATNTAPHLEESLILRAEPGTAAVPSPAAFAADADAEPSADVYAWPHNETSTGVATRIARPESIDDDALVVIDATSGAGGLPVDIRETDVYYFAPQKNMGSDGGLWVAIMSPKAIARAQEIKESGRWIPASLDLVTAVENSRKNQTYNTPAVATLLLLAEQIDWINGNGGLEWAVARTRESSGLVYDWAEACDVARPYVASPEDRSSVVATIDFDESVDAGLVASVLRANGVVDIEPYRKLGRNQLRIATFVSVDPADVKALLDCLDFVIDALS</sequence>
<dbReference type="SUPFAM" id="SSF53383">
    <property type="entry name" value="PLP-dependent transferases"/>
    <property type="match status" value="1"/>
</dbReference>
<dbReference type="InterPro" id="IPR000192">
    <property type="entry name" value="Aminotrans_V_dom"/>
</dbReference>
<proteinExistence type="inferred from homology"/>
<keyword evidence="4 13" id="KW-0963">Cytoplasm</keyword>
<accession>A0A366IJR0</accession>
<feature type="binding site" evidence="13">
    <location>
        <position position="186"/>
    </location>
    <ligand>
        <name>pyridoxal 5'-phosphate</name>
        <dbReference type="ChEBI" id="CHEBI:597326"/>
    </ligand>
</feature>
<comment type="catalytic activity">
    <reaction evidence="11 13">
        <text>4-(phosphooxy)-L-threonine + 2-oxoglutarate = (R)-3-hydroxy-2-oxo-4-phosphooxybutanoate + L-glutamate</text>
        <dbReference type="Rhea" id="RHEA:16573"/>
        <dbReference type="ChEBI" id="CHEBI:16810"/>
        <dbReference type="ChEBI" id="CHEBI:29985"/>
        <dbReference type="ChEBI" id="CHEBI:58452"/>
        <dbReference type="ChEBI" id="CHEBI:58538"/>
        <dbReference type="EC" id="2.6.1.52"/>
    </reaction>
</comment>
<comment type="function">
    <text evidence="1 13">Catalyzes the reversible conversion of 3-phosphohydroxypyruvate to phosphoserine and of 3-hydroxy-2-oxo-4-phosphonooxybutanoate to phosphohydroxythreonine.</text>
</comment>
<evidence type="ECO:0000256" key="3">
    <source>
        <dbReference type="ARBA" id="ARBA00006904"/>
    </source>
</evidence>
<comment type="catalytic activity">
    <reaction evidence="12 13">
        <text>O-phospho-L-serine + 2-oxoglutarate = 3-phosphooxypyruvate + L-glutamate</text>
        <dbReference type="Rhea" id="RHEA:14329"/>
        <dbReference type="ChEBI" id="CHEBI:16810"/>
        <dbReference type="ChEBI" id="CHEBI:18110"/>
        <dbReference type="ChEBI" id="CHEBI:29985"/>
        <dbReference type="ChEBI" id="CHEBI:57524"/>
        <dbReference type="EC" id="2.6.1.52"/>
    </reaction>
</comment>
<dbReference type="PANTHER" id="PTHR21152">
    <property type="entry name" value="AMINOTRANSFERASE CLASS V"/>
    <property type="match status" value="1"/>
</dbReference>
<dbReference type="GO" id="GO:0030170">
    <property type="term" value="F:pyridoxal phosphate binding"/>
    <property type="evidence" value="ECO:0007669"/>
    <property type="project" value="UniProtKB-UniRule"/>
</dbReference>
<name>A0A366IJR0_9MICO</name>
<dbReference type="InterPro" id="IPR006272">
    <property type="entry name" value="Pser_aminoTfrase_mycobac"/>
</dbReference>
<dbReference type="NCBIfam" id="TIGR01366">
    <property type="entry name" value="serC_3"/>
    <property type="match status" value="1"/>
</dbReference>
<evidence type="ECO:0000256" key="5">
    <source>
        <dbReference type="ARBA" id="ARBA00022576"/>
    </source>
</evidence>
<dbReference type="EC" id="2.6.1.52" evidence="13"/>
<dbReference type="Gene3D" id="3.40.640.10">
    <property type="entry name" value="Type I PLP-dependent aspartate aminotransferase-like (Major domain)"/>
    <property type="match status" value="1"/>
</dbReference>
<evidence type="ECO:0000256" key="13">
    <source>
        <dbReference type="HAMAP-Rule" id="MF_00160"/>
    </source>
</evidence>
<keyword evidence="7 13" id="KW-0808">Transferase</keyword>
<feature type="domain" description="Aminotransferase class V" evidence="14">
    <location>
        <begin position="149"/>
        <end position="345"/>
    </location>
</feature>
<dbReference type="GO" id="GO:0004648">
    <property type="term" value="F:O-phospho-L-serine:2-oxoglutarate aminotransferase activity"/>
    <property type="evidence" value="ECO:0007669"/>
    <property type="project" value="UniProtKB-UniRule"/>
</dbReference>
<comment type="subcellular location">
    <subcellularLocation>
        <location evidence="13">Cytoplasm</location>
    </subcellularLocation>
</comment>
<dbReference type="AlphaFoldDB" id="A0A366IJR0"/>
<keyword evidence="8 13" id="KW-0663">Pyridoxal phosphate</keyword>
<keyword evidence="16" id="KW-1185">Reference proteome</keyword>
<dbReference type="GO" id="GO:0019265">
    <property type="term" value="P:glycine biosynthetic process, by transamination of glyoxylate"/>
    <property type="evidence" value="ECO:0007669"/>
    <property type="project" value="TreeGrafter"/>
</dbReference>
<protein>
    <recommendedName>
        <fullName evidence="13">Phosphoserine aminotransferase</fullName>
        <ecNumber evidence="13">2.6.1.52</ecNumber>
    </recommendedName>
    <alternativeName>
        <fullName evidence="13">Phosphohydroxythreonine aminotransferase</fullName>
        <shortName evidence="13">PSAT</shortName>
    </alternativeName>
</protein>
<comment type="caution">
    <text evidence="15">The sequence shown here is derived from an EMBL/GenBank/DDBJ whole genome shotgun (WGS) entry which is preliminary data.</text>
</comment>
<keyword evidence="9 13" id="KW-0664">Pyridoxine biosynthesis</keyword>
<comment type="pathway">
    <text evidence="2 13">Amino-acid biosynthesis; L-serine biosynthesis; L-serine from 3-phospho-D-glycerate: step 2/3.</text>
</comment>
<evidence type="ECO:0000256" key="9">
    <source>
        <dbReference type="ARBA" id="ARBA00023096"/>
    </source>
</evidence>
<feature type="binding site" evidence="13">
    <location>
        <position position="108"/>
    </location>
    <ligand>
        <name>pyridoxal 5'-phosphate</name>
        <dbReference type="ChEBI" id="CHEBI:597326"/>
    </ligand>
</feature>
<evidence type="ECO:0000256" key="10">
    <source>
        <dbReference type="ARBA" id="ARBA00023299"/>
    </source>
</evidence>
<comment type="similarity">
    <text evidence="3 13">Belongs to the class-V pyridoxal-phosphate-dependent aminotransferase family. SerC subfamily.</text>
</comment>
<dbReference type="GO" id="GO:0006564">
    <property type="term" value="P:L-serine biosynthetic process"/>
    <property type="evidence" value="ECO:0007669"/>
    <property type="project" value="UniProtKB-UniRule"/>
</dbReference>
<reference evidence="15 16" key="1">
    <citation type="submission" date="2018-06" db="EMBL/GenBank/DDBJ databases">
        <title>Freshwater and sediment microbial communities from various areas in North America, analyzing microbe dynamics in response to fracking.</title>
        <authorList>
            <person name="Lamendella R."/>
        </authorList>
    </citation>
    <scope>NUCLEOTIDE SEQUENCE [LARGE SCALE GENOMIC DNA]</scope>
    <source>
        <strain evidence="15 16">3b_TX</strain>
    </source>
</reference>
<dbReference type="UniPathway" id="UPA00135">
    <property type="reaction ID" value="UER00197"/>
</dbReference>
<dbReference type="PANTHER" id="PTHR21152:SF40">
    <property type="entry name" value="ALANINE--GLYOXYLATE AMINOTRANSFERASE"/>
    <property type="match status" value="1"/>
</dbReference>
<keyword evidence="6 13" id="KW-0028">Amino-acid biosynthesis</keyword>
<comment type="subunit">
    <text evidence="13">Homodimer.</text>
</comment>
<dbReference type="InterPro" id="IPR015421">
    <property type="entry name" value="PyrdxlP-dep_Trfase_major"/>
</dbReference>
<evidence type="ECO:0000256" key="4">
    <source>
        <dbReference type="ARBA" id="ARBA00022490"/>
    </source>
</evidence>
<feature type="binding site" evidence="13">
    <location>
        <position position="209"/>
    </location>
    <ligand>
        <name>pyridoxal 5'-phosphate</name>
        <dbReference type="ChEBI" id="CHEBI:597326"/>
    </ligand>
</feature>
<dbReference type="HAMAP" id="MF_00160">
    <property type="entry name" value="SerC_aminotrans_5"/>
    <property type="match status" value="1"/>
</dbReference>